<keyword evidence="7" id="KW-0472">Membrane</keyword>
<feature type="transmembrane region" description="Helical" evidence="7">
    <location>
        <begin position="21"/>
        <end position="44"/>
    </location>
</feature>
<dbReference type="AlphaFoldDB" id="A0A1H5XHQ3"/>
<dbReference type="InterPro" id="IPR036909">
    <property type="entry name" value="Cyt_c-like_dom_sf"/>
</dbReference>
<dbReference type="Gene3D" id="1.10.760.10">
    <property type="entry name" value="Cytochrome c-like domain"/>
    <property type="match status" value="3"/>
</dbReference>
<evidence type="ECO:0000256" key="2">
    <source>
        <dbReference type="ARBA" id="ARBA00022617"/>
    </source>
</evidence>
<evidence type="ECO:0000259" key="8">
    <source>
        <dbReference type="PROSITE" id="PS51007"/>
    </source>
</evidence>
<dbReference type="GO" id="GO:0046872">
    <property type="term" value="F:metal ion binding"/>
    <property type="evidence" value="ECO:0007669"/>
    <property type="project" value="UniProtKB-KW"/>
</dbReference>
<keyword evidence="7" id="KW-1133">Transmembrane helix</keyword>
<dbReference type="InterPro" id="IPR009056">
    <property type="entry name" value="Cyt_c-like_dom"/>
</dbReference>
<evidence type="ECO:0000256" key="4">
    <source>
        <dbReference type="ARBA" id="ARBA00022982"/>
    </source>
</evidence>
<accession>A0A1H5XHQ3</accession>
<name>A0A1H5XHQ3_9HYPH</name>
<keyword evidence="3 6" id="KW-0479">Metal-binding</keyword>
<sequence>MSLLGRARFASWWLFASWRRVIGAVLALVSAGIAGATLFAWLGVYNVAASTGHFRIVDHILRFGMENSVRARAPDMALPRPDDPDLIRLGAGHFHGGCAYCHGAPGTPISPVAAGMLPPPPDLSEKVGLWSDGELFWIVKHGLKYAGMPSWPALERDDEIWALVAFLRRLPTLERGSYRALAMGEVDVEPQSGGEIATGQADADAVGACARCHGAKEAPPSKLVPTLHGQPKPVILGALKAYAAGERPSGVMQTAVAGLPDRAMDELAAYYAGLPPLAIRDTASAGSAALERGAALAREGIPSRGVPACLSCHGPQAIATYPRLAGQPARYLESQLSVWRTGLNDSSPTAKIMAPIARRLSREQAGDLAVYFASLSPSTPTAGESER</sequence>
<dbReference type="Proteomes" id="UP000236743">
    <property type="component" value="Unassembled WGS sequence"/>
</dbReference>
<feature type="domain" description="Cytochrome c" evidence="8">
    <location>
        <begin position="194"/>
        <end position="275"/>
    </location>
</feature>
<dbReference type="PANTHER" id="PTHR33751:SF9">
    <property type="entry name" value="CYTOCHROME C4"/>
    <property type="match status" value="1"/>
</dbReference>
<dbReference type="PANTHER" id="PTHR33751">
    <property type="entry name" value="CBB3-TYPE CYTOCHROME C OXIDASE SUBUNIT FIXP"/>
    <property type="match status" value="1"/>
</dbReference>
<dbReference type="SUPFAM" id="SSF46626">
    <property type="entry name" value="Cytochrome c"/>
    <property type="match status" value="3"/>
</dbReference>
<organism evidence="9 10">
    <name type="scientific">Bosea lathyri</name>
    <dbReference type="NCBI Taxonomy" id="1036778"/>
    <lineage>
        <taxon>Bacteria</taxon>
        <taxon>Pseudomonadati</taxon>
        <taxon>Pseudomonadota</taxon>
        <taxon>Alphaproteobacteria</taxon>
        <taxon>Hyphomicrobiales</taxon>
        <taxon>Boseaceae</taxon>
        <taxon>Bosea</taxon>
    </lineage>
</organism>
<evidence type="ECO:0000256" key="5">
    <source>
        <dbReference type="ARBA" id="ARBA00023004"/>
    </source>
</evidence>
<evidence type="ECO:0000313" key="10">
    <source>
        <dbReference type="Proteomes" id="UP000236743"/>
    </source>
</evidence>
<evidence type="ECO:0000313" key="9">
    <source>
        <dbReference type="EMBL" id="SEG10995.1"/>
    </source>
</evidence>
<evidence type="ECO:0000256" key="7">
    <source>
        <dbReference type="SAM" id="Phobius"/>
    </source>
</evidence>
<dbReference type="OrthoDB" id="9773456at2"/>
<dbReference type="GO" id="GO:0020037">
    <property type="term" value="F:heme binding"/>
    <property type="evidence" value="ECO:0007669"/>
    <property type="project" value="InterPro"/>
</dbReference>
<reference evidence="9 10" key="1">
    <citation type="submission" date="2016-10" db="EMBL/GenBank/DDBJ databases">
        <authorList>
            <person name="de Groot N.N."/>
        </authorList>
    </citation>
    <scope>NUCLEOTIDE SEQUENCE [LARGE SCALE GENOMIC DNA]</scope>
    <source>
        <strain evidence="9 10">DSM 26656</strain>
    </source>
</reference>
<dbReference type="EMBL" id="FNUY01000003">
    <property type="protein sequence ID" value="SEG10995.1"/>
    <property type="molecule type" value="Genomic_DNA"/>
</dbReference>
<keyword evidence="1" id="KW-0813">Transport</keyword>
<keyword evidence="2 6" id="KW-0349">Heme</keyword>
<dbReference type="Pfam" id="PF00034">
    <property type="entry name" value="Cytochrom_C"/>
    <property type="match status" value="1"/>
</dbReference>
<proteinExistence type="predicted"/>
<dbReference type="RefSeq" id="WP_160115700.1">
    <property type="nucleotide sequence ID" value="NZ_FNUY01000003.1"/>
</dbReference>
<evidence type="ECO:0000256" key="1">
    <source>
        <dbReference type="ARBA" id="ARBA00022448"/>
    </source>
</evidence>
<keyword evidence="7" id="KW-0812">Transmembrane</keyword>
<evidence type="ECO:0000256" key="6">
    <source>
        <dbReference type="PROSITE-ProRule" id="PRU00433"/>
    </source>
</evidence>
<dbReference type="InterPro" id="IPR050597">
    <property type="entry name" value="Cytochrome_c_Oxidase_Subunit"/>
</dbReference>
<keyword evidence="5 6" id="KW-0408">Iron</keyword>
<feature type="domain" description="Cytochrome c" evidence="8">
    <location>
        <begin position="288"/>
        <end position="376"/>
    </location>
</feature>
<protein>
    <submittedName>
        <fullName evidence="9">Cytochrome c553</fullName>
    </submittedName>
</protein>
<evidence type="ECO:0000256" key="3">
    <source>
        <dbReference type="ARBA" id="ARBA00022723"/>
    </source>
</evidence>
<keyword evidence="4" id="KW-0249">Electron transport</keyword>
<dbReference type="PROSITE" id="PS51007">
    <property type="entry name" value="CYTC"/>
    <property type="match status" value="3"/>
</dbReference>
<dbReference type="GO" id="GO:0009055">
    <property type="term" value="F:electron transfer activity"/>
    <property type="evidence" value="ECO:0007669"/>
    <property type="project" value="InterPro"/>
</dbReference>
<gene>
    <name evidence="9" type="ORF">SAMN04488115_103242</name>
</gene>
<feature type="domain" description="Cytochrome c" evidence="8">
    <location>
        <begin position="85"/>
        <end position="171"/>
    </location>
</feature>
<keyword evidence="10" id="KW-1185">Reference proteome</keyword>
<dbReference type="Pfam" id="PF13442">
    <property type="entry name" value="Cytochrome_CBB3"/>
    <property type="match status" value="1"/>
</dbReference>